<dbReference type="GO" id="GO:2000067">
    <property type="term" value="P:regulation of root morphogenesis"/>
    <property type="evidence" value="ECO:0007669"/>
    <property type="project" value="UniProtKB-ARBA"/>
</dbReference>
<dbReference type="PIRSF" id="PIRSF031043">
    <property type="entry name" value="UCP031043"/>
    <property type="match status" value="1"/>
</dbReference>
<name>A0A8S0SBL5_OLEEU</name>
<dbReference type="InterPro" id="IPR021182">
    <property type="entry name" value="SOK_magnoliopsida"/>
</dbReference>
<dbReference type="GO" id="GO:0090708">
    <property type="term" value="P:specification of plant organ axis polarity"/>
    <property type="evidence" value="ECO:0007669"/>
    <property type="project" value="UniProtKB-ARBA"/>
</dbReference>
<dbReference type="Proteomes" id="UP000594638">
    <property type="component" value="Unassembled WGS sequence"/>
</dbReference>
<dbReference type="GO" id="GO:0051301">
    <property type="term" value="P:cell division"/>
    <property type="evidence" value="ECO:0007669"/>
    <property type="project" value="UniProtKB-KW"/>
</dbReference>
<comment type="similarity">
    <text evidence="7">Belongs to the SOSEKI family.</text>
</comment>
<evidence type="ECO:0000256" key="9">
    <source>
        <dbReference type="SAM" id="MobiDB-lite"/>
    </source>
</evidence>
<accession>A0A8S0SBL5</accession>
<gene>
    <name evidence="11" type="ORF">OLEA9_A014802</name>
</gene>
<evidence type="ECO:0000256" key="6">
    <source>
        <dbReference type="ARBA" id="ARBA00023306"/>
    </source>
</evidence>
<dbReference type="PANTHER" id="PTHR31083">
    <property type="entry name" value="UPSTREAM OF FLC PROTEIN (DUF966)"/>
    <property type="match status" value="1"/>
</dbReference>
<sequence length="233" mass="26906">MERERGGMKSGRKVCVVYYLCRNGQLEHPHFMEVSLSSPDGLYLRDVISRLYLLRGKNMAYMYSWSSKRSYKNGYVWHDLSEDDMLQPTNGNDYILKGSELHQSSSTLQSKALSSISVSAKRKKNQSWSSFENPQEQDNYNYRVIYKSESSRELGRKFDAATQTEDTTGRRRRSTNMKQVEEKKTVETISSNSLNYENGNREYQSADNGKMKASQVFMKLITCGSSFTISRHI</sequence>
<feature type="domain" description="SOSEKI DIX-like" evidence="10">
    <location>
        <begin position="14"/>
        <end position="101"/>
    </location>
</feature>
<dbReference type="Gramene" id="OE9A014802T1">
    <property type="protein sequence ID" value="OE9A014802C1"/>
    <property type="gene ID" value="OE9A014802"/>
</dbReference>
<keyword evidence="3" id="KW-1003">Cell membrane</keyword>
<evidence type="ECO:0000313" key="12">
    <source>
        <dbReference type="Proteomes" id="UP000594638"/>
    </source>
</evidence>
<evidence type="ECO:0000259" key="10">
    <source>
        <dbReference type="Pfam" id="PF06136"/>
    </source>
</evidence>
<dbReference type="GO" id="GO:0051302">
    <property type="term" value="P:regulation of cell division"/>
    <property type="evidence" value="ECO:0007669"/>
    <property type="project" value="UniProtKB-ARBA"/>
</dbReference>
<dbReference type="GO" id="GO:0051258">
    <property type="term" value="P:protein polymerization"/>
    <property type="evidence" value="ECO:0007669"/>
    <property type="project" value="UniProtKB-ARBA"/>
</dbReference>
<evidence type="ECO:0000256" key="7">
    <source>
        <dbReference type="ARBA" id="ARBA00024211"/>
    </source>
</evidence>
<proteinExistence type="inferred from homology"/>
<evidence type="ECO:0000256" key="4">
    <source>
        <dbReference type="ARBA" id="ARBA00022618"/>
    </source>
</evidence>
<comment type="subunit">
    <text evidence="8">Homodimer. Forms long polymer filaments with other SOKs proteins polymers (e.g. SOK1, SOK2, SOK3 and SOK4) crucial for polar localization and biological activity. Binds to ANGUSTIFOLIA (AN).</text>
</comment>
<comment type="caution">
    <text evidence="11">The sequence shown here is derived from an EMBL/GenBank/DDBJ whole genome shotgun (WGS) entry which is preliminary data.</text>
</comment>
<keyword evidence="6" id="KW-0131">Cell cycle</keyword>
<keyword evidence="2" id="KW-0217">Developmental protein</keyword>
<evidence type="ECO:0000256" key="3">
    <source>
        <dbReference type="ARBA" id="ARBA00022475"/>
    </source>
</evidence>
<dbReference type="OrthoDB" id="1280899at2759"/>
<evidence type="ECO:0000256" key="2">
    <source>
        <dbReference type="ARBA" id="ARBA00022473"/>
    </source>
</evidence>
<dbReference type="AlphaFoldDB" id="A0A8S0SBL5"/>
<evidence type="ECO:0000256" key="5">
    <source>
        <dbReference type="ARBA" id="ARBA00023136"/>
    </source>
</evidence>
<comment type="subcellular location">
    <subcellularLocation>
        <location evidence="1">Cell membrane</location>
        <topology evidence="1">Peripheral membrane protein</topology>
        <orientation evidence="1">Cytoplasmic side</orientation>
    </subcellularLocation>
</comment>
<dbReference type="InterPro" id="IPR048351">
    <property type="entry name" value="SOK_DIX"/>
</dbReference>
<evidence type="ECO:0000256" key="1">
    <source>
        <dbReference type="ARBA" id="ARBA00004413"/>
    </source>
</evidence>
<dbReference type="InterPro" id="IPR010369">
    <property type="entry name" value="SOK"/>
</dbReference>
<dbReference type="PANTHER" id="PTHR31083:SF4">
    <property type="entry name" value="PROTEIN SOSEKI 4-RELATED"/>
    <property type="match status" value="1"/>
</dbReference>
<protein>
    <recommendedName>
        <fullName evidence="10">SOSEKI DIX-like domain-containing protein</fullName>
    </recommendedName>
</protein>
<keyword evidence="12" id="KW-1185">Reference proteome</keyword>
<keyword evidence="4" id="KW-0132">Cell division</keyword>
<evidence type="ECO:0000313" key="11">
    <source>
        <dbReference type="EMBL" id="CAA2988610.1"/>
    </source>
</evidence>
<keyword evidence="5" id="KW-0472">Membrane</keyword>
<dbReference type="Pfam" id="PF06136">
    <property type="entry name" value="SOK"/>
    <property type="match status" value="1"/>
</dbReference>
<organism evidence="11 12">
    <name type="scientific">Olea europaea subsp. europaea</name>
    <dbReference type="NCBI Taxonomy" id="158383"/>
    <lineage>
        <taxon>Eukaryota</taxon>
        <taxon>Viridiplantae</taxon>
        <taxon>Streptophyta</taxon>
        <taxon>Embryophyta</taxon>
        <taxon>Tracheophyta</taxon>
        <taxon>Spermatophyta</taxon>
        <taxon>Magnoliopsida</taxon>
        <taxon>eudicotyledons</taxon>
        <taxon>Gunneridae</taxon>
        <taxon>Pentapetalae</taxon>
        <taxon>asterids</taxon>
        <taxon>lamiids</taxon>
        <taxon>Lamiales</taxon>
        <taxon>Oleaceae</taxon>
        <taxon>Oleeae</taxon>
        <taxon>Olea</taxon>
    </lineage>
</organism>
<dbReference type="EMBL" id="CACTIH010004008">
    <property type="protein sequence ID" value="CAA2988610.1"/>
    <property type="molecule type" value="Genomic_DNA"/>
</dbReference>
<reference evidence="11 12" key="1">
    <citation type="submission" date="2019-12" db="EMBL/GenBank/DDBJ databases">
        <authorList>
            <person name="Alioto T."/>
            <person name="Alioto T."/>
            <person name="Gomez Garrido J."/>
        </authorList>
    </citation>
    <scope>NUCLEOTIDE SEQUENCE [LARGE SCALE GENOMIC DNA]</scope>
</reference>
<evidence type="ECO:0000256" key="8">
    <source>
        <dbReference type="ARBA" id="ARBA00046534"/>
    </source>
</evidence>
<dbReference type="GO" id="GO:0005886">
    <property type="term" value="C:plasma membrane"/>
    <property type="evidence" value="ECO:0007669"/>
    <property type="project" value="UniProtKB-SubCell"/>
</dbReference>
<feature type="region of interest" description="Disordered" evidence="9">
    <location>
        <begin position="156"/>
        <end position="186"/>
    </location>
</feature>